<keyword evidence="6" id="KW-1185">Reference proteome</keyword>
<dbReference type="InterPro" id="IPR023626">
    <property type="entry name" value="Ribosomal_eL39_dom_sf"/>
</dbReference>
<sequence>MGQKIGQNRPIPRWVRSKTGSKNKFRYNKERRNRSETKPGFLDAWKCCPLHSSSLMAHQSV</sequence>
<comment type="similarity">
    <text evidence="1">Belongs to the eukaryotic ribosomal protein eL39 family.</text>
</comment>
<dbReference type="Pfam" id="PF00832">
    <property type="entry name" value="Ribosomal_L39"/>
    <property type="match status" value="1"/>
</dbReference>
<dbReference type="EMBL" id="JBAMMX010000004">
    <property type="protein sequence ID" value="KAK6942776.1"/>
    <property type="molecule type" value="Genomic_DNA"/>
</dbReference>
<dbReference type="AlphaFoldDB" id="A0AAN8W7E9"/>
<feature type="region of interest" description="Disordered" evidence="4">
    <location>
        <begin position="1"/>
        <end position="38"/>
    </location>
</feature>
<dbReference type="Proteomes" id="UP001370490">
    <property type="component" value="Unassembled WGS sequence"/>
</dbReference>
<reference evidence="5 6" key="1">
    <citation type="submission" date="2023-12" db="EMBL/GenBank/DDBJ databases">
        <title>A high-quality genome assembly for Dillenia turbinata (Dilleniales).</title>
        <authorList>
            <person name="Chanderbali A."/>
        </authorList>
    </citation>
    <scope>NUCLEOTIDE SEQUENCE [LARGE SCALE GENOMIC DNA]</scope>
    <source>
        <strain evidence="5">LSX21</strain>
        <tissue evidence="5">Leaf</tissue>
    </source>
</reference>
<protein>
    <submittedName>
        <fullName evidence="5">Ribosomal protein L39e</fullName>
    </submittedName>
</protein>
<dbReference type="GO" id="GO:0005840">
    <property type="term" value="C:ribosome"/>
    <property type="evidence" value="ECO:0007669"/>
    <property type="project" value="UniProtKB-KW"/>
</dbReference>
<evidence type="ECO:0000256" key="2">
    <source>
        <dbReference type="ARBA" id="ARBA00022980"/>
    </source>
</evidence>
<feature type="compositionally biased region" description="Basic residues" evidence="4">
    <location>
        <begin position="15"/>
        <end position="26"/>
    </location>
</feature>
<evidence type="ECO:0000256" key="4">
    <source>
        <dbReference type="SAM" id="MobiDB-lite"/>
    </source>
</evidence>
<proteinExistence type="inferred from homology"/>
<keyword evidence="2 5" id="KW-0689">Ribosomal protein</keyword>
<name>A0AAN8W7E9_9MAGN</name>
<evidence type="ECO:0000256" key="1">
    <source>
        <dbReference type="ARBA" id="ARBA00009339"/>
    </source>
</evidence>
<accession>A0AAN8W7E9</accession>
<dbReference type="InterPro" id="IPR000077">
    <property type="entry name" value="Ribosomal_eL39"/>
</dbReference>
<gene>
    <name evidence="5" type="ORF">RJ641_028153</name>
</gene>
<dbReference type="Gene3D" id="1.10.1620.10">
    <property type="entry name" value="Ribosomal protein L39e"/>
    <property type="match status" value="1"/>
</dbReference>
<evidence type="ECO:0000313" key="6">
    <source>
        <dbReference type="Proteomes" id="UP001370490"/>
    </source>
</evidence>
<dbReference type="GO" id="GO:0003735">
    <property type="term" value="F:structural constituent of ribosome"/>
    <property type="evidence" value="ECO:0007669"/>
    <property type="project" value="InterPro"/>
</dbReference>
<comment type="caution">
    <text evidence="5">The sequence shown here is derived from an EMBL/GenBank/DDBJ whole genome shotgun (WGS) entry which is preliminary data.</text>
</comment>
<dbReference type="GO" id="GO:0006412">
    <property type="term" value="P:translation"/>
    <property type="evidence" value="ECO:0007669"/>
    <property type="project" value="InterPro"/>
</dbReference>
<dbReference type="GO" id="GO:1990904">
    <property type="term" value="C:ribonucleoprotein complex"/>
    <property type="evidence" value="ECO:0007669"/>
    <property type="project" value="UniProtKB-KW"/>
</dbReference>
<evidence type="ECO:0000313" key="5">
    <source>
        <dbReference type="EMBL" id="KAK6942776.1"/>
    </source>
</evidence>
<organism evidence="5 6">
    <name type="scientific">Dillenia turbinata</name>
    <dbReference type="NCBI Taxonomy" id="194707"/>
    <lineage>
        <taxon>Eukaryota</taxon>
        <taxon>Viridiplantae</taxon>
        <taxon>Streptophyta</taxon>
        <taxon>Embryophyta</taxon>
        <taxon>Tracheophyta</taxon>
        <taxon>Spermatophyta</taxon>
        <taxon>Magnoliopsida</taxon>
        <taxon>eudicotyledons</taxon>
        <taxon>Gunneridae</taxon>
        <taxon>Pentapetalae</taxon>
        <taxon>Dilleniales</taxon>
        <taxon>Dilleniaceae</taxon>
        <taxon>Dillenia</taxon>
    </lineage>
</organism>
<keyword evidence="3" id="KW-0687">Ribonucleoprotein</keyword>
<feature type="compositionally biased region" description="Basic and acidic residues" evidence="4">
    <location>
        <begin position="27"/>
        <end position="37"/>
    </location>
</feature>
<dbReference type="SUPFAM" id="SSF48662">
    <property type="entry name" value="Ribosomal protein L39e"/>
    <property type="match status" value="1"/>
</dbReference>
<evidence type="ECO:0000256" key="3">
    <source>
        <dbReference type="ARBA" id="ARBA00023274"/>
    </source>
</evidence>